<dbReference type="AlphaFoldDB" id="A0A343TH28"/>
<gene>
    <name evidence="1" type="ORF">AArcSl_0754</name>
</gene>
<proteinExistence type="predicted"/>
<protein>
    <submittedName>
        <fullName evidence="1">Uncharacterized protein</fullName>
    </submittedName>
</protein>
<evidence type="ECO:0000313" key="1">
    <source>
        <dbReference type="EMBL" id="AUX08400.1"/>
    </source>
</evidence>
<evidence type="ECO:0000313" key="2">
    <source>
        <dbReference type="Proteomes" id="UP000263012"/>
    </source>
</evidence>
<keyword evidence="2" id="KW-1185">Reference proteome</keyword>
<reference evidence="2" key="1">
    <citation type="submission" date="2017-11" db="EMBL/GenBank/DDBJ databases">
        <title>Phenotypic and genomic properties of facultatively anaerobic sulfur-reducing natronoarchaea from hypersaline soda lakes.</title>
        <authorList>
            <person name="Sorokin D.Y."/>
            <person name="Kublanov I.V."/>
            <person name="Roman P."/>
            <person name="Sinninghe Damste J.S."/>
            <person name="Golyshin P.N."/>
            <person name="Rojo D."/>
            <person name="Ciordia S."/>
            <person name="Mena M.D.C."/>
            <person name="Ferrer M."/>
            <person name="Messina E."/>
            <person name="Smedile F."/>
            <person name="La Spada G."/>
            <person name="La Cono V."/>
            <person name="Yakimov M.M."/>
        </authorList>
    </citation>
    <scope>NUCLEOTIDE SEQUENCE [LARGE SCALE GENOMIC DNA]</scope>
    <source>
        <strain evidence="2">AArc-Sl</strain>
    </source>
</reference>
<dbReference type="EMBL" id="CP025066">
    <property type="protein sequence ID" value="AUX08400.1"/>
    <property type="molecule type" value="Genomic_DNA"/>
</dbReference>
<organism evidence="1 2">
    <name type="scientific">Halalkaliarchaeum desulfuricum</name>
    <dbReference type="NCBI Taxonomy" id="2055893"/>
    <lineage>
        <taxon>Archaea</taxon>
        <taxon>Methanobacteriati</taxon>
        <taxon>Methanobacteriota</taxon>
        <taxon>Stenosarchaea group</taxon>
        <taxon>Halobacteria</taxon>
        <taxon>Halobacteriales</taxon>
        <taxon>Haloferacaceae</taxon>
        <taxon>Halalkaliarchaeum</taxon>
    </lineage>
</organism>
<name>A0A343TH28_9EURY</name>
<dbReference type="Proteomes" id="UP000263012">
    <property type="component" value="Chromosome"/>
</dbReference>
<dbReference type="KEGG" id="hdf:AArcSl_0754"/>
<sequence length="58" mass="6662">MLSLLKNEDESWDEFLARLARRDRDVEDLGGFADEGVVADMEAARETARGDWDERMDS</sequence>
<accession>A0A343TH28</accession>